<accession>A0AAV0YYS0</accession>
<feature type="region of interest" description="Disordered" evidence="1">
    <location>
        <begin position="341"/>
        <end position="379"/>
    </location>
</feature>
<proteinExistence type="predicted"/>
<dbReference type="AlphaFoldDB" id="A0AAV0YYS0"/>
<feature type="compositionally biased region" description="Basic and acidic residues" evidence="1">
    <location>
        <begin position="67"/>
        <end position="79"/>
    </location>
</feature>
<protein>
    <submittedName>
        <fullName evidence="2">Uncharacterized protein</fullName>
    </submittedName>
</protein>
<dbReference type="EMBL" id="OX451736">
    <property type="protein sequence ID" value="CAI8591386.1"/>
    <property type="molecule type" value="Genomic_DNA"/>
</dbReference>
<evidence type="ECO:0000256" key="1">
    <source>
        <dbReference type="SAM" id="MobiDB-lite"/>
    </source>
</evidence>
<name>A0AAV0YYS0_VICFA</name>
<gene>
    <name evidence="2" type="ORF">VFH_I485400</name>
</gene>
<reference evidence="2 3" key="1">
    <citation type="submission" date="2023-01" db="EMBL/GenBank/DDBJ databases">
        <authorList>
            <person name="Kreplak J."/>
        </authorList>
    </citation>
    <scope>NUCLEOTIDE SEQUENCE [LARGE SCALE GENOMIC DNA]</scope>
</reference>
<sequence>MKGGVYNVCGQDPDLWSYFEACDLIKSMGSSFKIEDVKIWWKFEHGSLENYLKPLVNDEDATIERLKEKEKDHDNIKENEDGEDSESSEDSLDVIHFEDSEEEMMHDFDEDIGEELNNRVDNGAGTGGVYNGDGISQIDNVDGTSQMDNGQGIHKGMTTVEMDREYVVDDYYITNELDMGQTVIVIMQFKKVVLEHNVLNGREVRFAKNDGQGVGLFVRTNNNKHKYGRKFFNKNANANWVSRVIVDKLKNNSGMKLNEVVADVRLSGIDPDELEALLNDDHILDIAPLRIDTSPVKNNRLGPRTFIGKCPKVKLMISPRKKSKIVVSPSRMSDRLMTLKTKNIEGPGRDPNDPFVIPEEDSTIGSTRGRRNGMTSRRA</sequence>
<keyword evidence="3" id="KW-1185">Reference proteome</keyword>
<organism evidence="2 3">
    <name type="scientific">Vicia faba</name>
    <name type="common">Broad bean</name>
    <name type="synonym">Faba vulgaris</name>
    <dbReference type="NCBI Taxonomy" id="3906"/>
    <lineage>
        <taxon>Eukaryota</taxon>
        <taxon>Viridiplantae</taxon>
        <taxon>Streptophyta</taxon>
        <taxon>Embryophyta</taxon>
        <taxon>Tracheophyta</taxon>
        <taxon>Spermatophyta</taxon>
        <taxon>Magnoliopsida</taxon>
        <taxon>eudicotyledons</taxon>
        <taxon>Gunneridae</taxon>
        <taxon>Pentapetalae</taxon>
        <taxon>rosids</taxon>
        <taxon>fabids</taxon>
        <taxon>Fabales</taxon>
        <taxon>Fabaceae</taxon>
        <taxon>Papilionoideae</taxon>
        <taxon>50 kb inversion clade</taxon>
        <taxon>NPAAA clade</taxon>
        <taxon>Hologalegina</taxon>
        <taxon>IRL clade</taxon>
        <taxon>Fabeae</taxon>
        <taxon>Vicia</taxon>
    </lineage>
</organism>
<dbReference type="Proteomes" id="UP001157006">
    <property type="component" value="Chromosome 1L"/>
</dbReference>
<feature type="region of interest" description="Disordered" evidence="1">
    <location>
        <begin position="67"/>
        <end position="91"/>
    </location>
</feature>
<evidence type="ECO:0000313" key="2">
    <source>
        <dbReference type="EMBL" id="CAI8591386.1"/>
    </source>
</evidence>
<evidence type="ECO:0000313" key="3">
    <source>
        <dbReference type="Proteomes" id="UP001157006"/>
    </source>
</evidence>
<feature type="compositionally biased region" description="Acidic residues" evidence="1">
    <location>
        <begin position="80"/>
        <end position="91"/>
    </location>
</feature>